<comment type="caution">
    <text evidence="6">The sequence shown here is derived from an EMBL/GenBank/DDBJ whole genome shotgun (WGS) entry which is preliminary data.</text>
</comment>
<dbReference type="Gene3D" id="3.55.30.10">
    <property type="entry name" value="Hsp33 domain"/>
    <property type="match status" value="1"/>
</dbReference>
<organism evidence="6 7">
    <name type="scientific">Roseospira marina</name>
    <dbReference type="NCBI Taxonomy" id="140057"/>
    <lineage>
        <taxon>Bacteria</taxon>
        <taxon>Pseudomonadati</taxon>
        <taxon>Pseudomonadota</taxon>
        <taxon>Alphaproteobacteria</taxon>
        <taxon>Rhodospirillales</taxon>
        <taxon>Rhodospirillaceae</taxon>
        <taxon>Roseospira</taxon>
    </lineage>
</organism>
<dbReference type="EMBL" id="VWPJ01000002">
    <property type="protein sequence ID" value="KAA5606925.1"/>
    <property type="molecule type" value="Genomic_DNA"/>
</dbReference>
<gene>
    <name evidence="6" type="ORF">F1188_03145</name>
</gene>
<dbReference type="PIRSF" id="PIRSF005261">
    <property type="entry name" value="Heat_shock_Hsp33"/>
    <property type="match status" value="1"/>
</dbReference>
<reference evidence="6 7" key="1">
    <citation type="submission" date="2019-09" db="EMBL/GenBank/DDBJ databases">
        <title>Genome sequence of Roseospira marina, one of the more divergent members of the non-sulfur purple photosynthetic bacterial family, the Rhodospirillaceae.</title>
        <authorList>
            <person name="Meyer T."/>
            <person name="Kyndt J."/>
        </authorList>
    </citation>
    <scope>NUCLEOTIDE SEQUENCE [LARGE SCALE GENOMIC DNA]</scope>
    <source>
        <strain evidence="6 7">DSM 15113</strain>
    </source>
</reference>
<dbReference type="Pfam" id="PF01430">
    <property type="entry name" value="HSP33"/>
    <property type="match status" value="1"/>
</dbReference>
<name>A0A5M6IGX4_9PROT</name>
<evidence type="ECO:0000313" key="7">
    <source>
        <dbReference type="Proteomes" id="UP000324065"/>
    </source>
</evidence>
<dbReference type="RefSeq" id="WP_150060936.1">
    <property type="nucleotide sequence ID" value="NZ_JACHII010000003.1"/>
</dbReference>
<evidence type="ECO:0000256" key="2">
    <source>
        <dbReference type="ARBA" id="ARBA00022833"/>
    </source>
</evidence>
<dbReference type="Gene3D" id="3.90.1280.10">
    <property type="entry name" value="HSP33 redox switch-like"/>
    <property type="match status" value="1"/>
</dbReference>
<dbReference type="PANTHER" id="PTHR30111">
    <property type="entry name" value="33 KDA CHAPERONIN"/>
    <property type="match status" value="1"/>
</dbReference>
<accession>A0A5M6IGX4</accession>
<keyword evidence="2" id="KW-0862">Zinc</keyword>
<proteinExistence type="predicted"/>
<keyword evidence="7" id="KW-1185">Reference proteome</keyword>
<dbReference type="GO" id="GO:0042026">
    <property type="term" value="P:protein refolding"/>
    <property type="evidence" value="ECO:0007669"/>
    <property type="project" value="TreeGrafter"/>
</dbReference>
<keyword evidence="4" id="KW-0143">Chaperone</keyword>
<dbReference type="Proteomes" id="UP000324065">
    <property type="component" value="Unassembled WGS sequence"/>
</dbReference>
<dbReference type="GO" id="GO:0044183">
    <property type="term" value="F:protein folding chaperone"/>
    <property type="evidence" value="ECO:0007669"/>
    <property type="project" value="TreeGrafter"/>
</dbReference>
<evidence type="ECO:0000256" key="3">
    <source>
        <dbReference type="ARBA" id="ARBA00023157"/>
    </source>
</evidence>
<dbReference type="OrthoDB" id="9793753at2"/>
<dbReference type="SUPFAM" id="SSF64397">
    <property type="entry name" value="Hsp33 domain"/>
    <property type="match status" value="1"/>
</dbReference>
<sequence length="328" mass="34982">MNDGGPTPWDDTLYGFHLAHGLVRGRLIRLGSTLDDILGRHADPPAVQTLLAETAVLAAALAGGLKYEGVFTLQTSTDGPISTLMADVTSTGDIRAVARLDPERLDATLAAMDTADPDEPTPPDVFRLLGRGHVAFTVDQGPRTDRYQGITELVGTSLAQSVEHYFLQSEQLSTVVVTAVRRDPAAPEGTGWSGGCLLIQRMPPEAGGRNDAAANDAWETAGVLLRTLGADELLDPALTPDRIVHRLFHAEALVPGETRSLRFGCRCSREKVEAALSRFQRSELEAMKQEDGVVTATCQFCTAHYTFTDTDLDALASDGASPNGSDSA</sequence>
<evidence type="ECO:0000256" key="1">
    <source>
        <dbReference type="ARBA" id="ARBA00022490"/>
    </source>
</evidence>
<dbReference type="PANTHER" id="PTHR30111:SF1">
    <property type="entry name" value="33 KDA CHAPERONIN"/>
    <property type="match status" value="1"/>
</dbReference>
<evidence type="ECO:0000256" key="4">
    <source>
        <dbReference type="ARBA" id="ARBA00023186"/>
    </source>
</evidence>
<dbReference type="InterPro" id="IPR016153">
    <property type="entry name" value="Heat_shock_Hsp33_N"/>
</dbReference>
<keyword evidence="3" id="KW-1015">Disulfide bond</keyword>
<dbReference type="InterPro" id="IPR000397">
    <property type="entry name" value="Heat_shock_Hsp33"/>
</dbReference>
<protein>
    <submittedName>
        <fullName evidence="6">Hsp33 family molecular chaperone HslO</fullName>
    </submittedName>
</protein>
<dbReference type="InterPro" id="IPR016154">
    <property type="entry name" value="Heat_shock_Hsp33_C"/>
</dbReference>
<keyword evidence="1" id="KW-0963">Cytoplasm</keyword>
<dbReference type="CDD" id="cd00498">
    <property type="entry name" value="Hsp33"/>
    <property type="match status" value="1"/>
</dbReference>
<dbReference type="SUPFAM" id="SSF118352">
    <property type="entry name" value="HSP33 redox switch-like"/>
    <property type="match status" value="1"/>
</dbReference>
<evidence type="ECO:0000313" key="6">
    <source>
        <dbReference type="EMBL" id="KAA5606925.1"/>
    </source>
</evidence>
<dbReference type="AlphaFoldDB" id="A0A5M6IGX4"/>
<dbReference type="GO" id="GO:0051082">
    <property type="term" value="F:unfolded protein binding"/>
    <property type="evidence" value="ECO:0007669"/>
    <property type="project" value="InterPro"/>
</dbReference>
<evidence type="ECO:0000256" key="5">
    <source>
        <dbReference type="ARBA" id="ARBA00023284"/>
    </source>
</evidence>
<keyword evidence="5" id="KW-0676">Redox-active center</keyword>
<dbReference type="GO" id="GO:0005737">
    <property type="term" value="C:cytoplasm"/>
    <property type="evidence" value="ECO:0007669"/>
    <property type="project" value="InterPro"/>
</dbReference>